<dbReference type="NCBIfam" id="NF010568">
    <property type="entry name" value="PRK13961.1"/>
    <property type="match status" value="1"/>
</dbReference>
<gene>
    <name evidence="7 9" type="primary">purC</name>
    <name evidence="9" type="ORF">LFW2832_00204</name>
</gene>
<dbReference type="PROSITE" id="PS01057">
    <property type="entry name" value="SAICAR_SYNTHETASE_1"/>
    <property type="match status" value="1"/>
</dbReference>
<dbReference type="InterPro" id="IPR018236">
    <property type="entry name" value="SAICAR_synthetase_CS"/>
</dbReference>
<dbReference type="PANTHER" id="PTHR43700:SF1">
    <property type="entry name" value="PHOSPHORIBOSYLAMINOIMIDAZOLE-SUCCINOCARBOXAMIDE SYNTHASE"/>
    <property type="match status" value="1"/>
</dbReference>
<dbReference type="GO" id="GO:0005524">
    <property type="term" value="F:ATP binding"/>
    <property type="evidence" value="ECO:0007669"/>
    <property type="project" value="UniProtKB-KW"/>
</dbReference>
<accession>A0A5E4LPX7</accession>
<comment type="caution">
    <text evidence="9">The sequence shown here is derived from an EMBL/GenBank/DDBJ whole genome shotgun (WGS) entry which is preliminary data.</text>
</comment>
<dbReference type="Proteomes" id="UP000789941">
    <property type="component" value="Unassembled WGS sequence"/>
</dbReference>
<comment type="pathway">
    <text evidence="1 7">Purine metabolism; IMP biosynthesis via de novo pathway; 5-amino-1-(5-phospho-D-ribosyl)imidazole-4-carboxamide from 5-amino-1-(5-phospho-D-ribosyl)imidazole-4-carboxylate: step 1/2.</text>
</comment>
<dbReference type="InterPro" id="IPR001636">
    <property type="entry name" value="SAICAR_synth"/>
</dbReference>
<reference evidence="9 10" key="1">
    <citation type="submission" date="2019-08" db="EMBL/GenBank/DDBJ databases">
        <authorList>
            <person name="Vazquez-Campos X."/>
        </authorList>
    </citation>
    <scope>NUCLEOTIDE SEQUENCE [LARGE SCALE GENOMIC DNA]</scope>
    <source>
        <strain evidence="9">LFW-283_2</strain>
    </source>
</reference>
<dbReference type="SUPFAM" id="SSF56104">
    <property type="entry name" value="SAICAR synthase-like"/>
    <property type="match status" value="1"/>
</dbReference>
<evidence type="ECO:0000313" key="9">
    <source>
        <dbReference type="EMBL" id="VVC03158.1"/>
    </source>
</evidence>
<evidence type="ECO:0000256" key="4">
    <source>
        <dbReference type="ARBA" id="ARBA00022741"/>
    </source>
</evidence>
<dbReference type="AlphaFoldDB" id="A0A5E4LPX7"/>
<protein>
    <recommendedName>
        <fullName evidence="7">Phosphoribosylaminoimidazole-succinocarboxamide synthase</fullName>
        <ecNumber evidence="7">6.3.2.6</ecNumber>
    </recommendedName>
    <alternativeName>
        <fullName evidence="7">SAICAR synthetase</fullName>
    </alternativeName>
</protein>
<evidence type="ECO:0000259" key="8">
    <source>
        <dbReference type="Pfam" id="PF01259"/>
    </source>
</evidence>
<evidence type="ECO:0000256" key="5">
    <source>
        <dbReference type="ARBA" id="ARBA00022755"/>
    </source>
</evidence>
<comment type="catalytic activity">
    <reaction evidence="7">
        <text>5-amino-1-(5-phospho-D-ribosyl)imidazole-4-carboxylate + L-aspartate + ATP = (2S)-2-[5-amino-1-(5-phospho-beta-D-ribosyl)imidazole-4-carboxamido]succinate + ADP + phosphate + 2 H(+)</text>
        <dbReference type="Rhea" id="RHEA:22628"/>
        <dbReference type="ChEBI" id="CHEBI:15378"/>
        <dbReference type="ChEBI" id="CHEBI:29991"/>
        <dbReference type="ChEBI" id="CHEBI:30616"/>
        <dbReference type="ChEBI" id="CHEBI:43474"/>
        <dbReference type="ChEBI" id="CHEBI:58443"/>
        <dbReference type="ChEBI" id="CHEBI:77657"/>
        <dbReference type="ChEBI" id="CHEBI:456216"/>
        <dbReference type="EC" id="6.3.2.6"/>
    </reaction>
</comment>
<evidence type="ECO:0000256" key="6">
    <source>
        <dbReference type="ARBA" id="ARBA00022840"/>
    </source>
</evidence>
<dbReference type="Gene3D" id="3.30.200.20">
    <property type="entry name" value="Phosphorylase Kinase, domain 1"/>
    <property type="match status" value="1"/>
</dbReference>
<dbReference type="EMBL" id="CABMJJ010000007">
    <property type="protein sequence ID" value="VVC03158.1"/>
    <property type="molecule type" value="Genomic_DNA"/>
</dbReference>
<keyword evidence="6 7" id="KW-0067">ATP-binding</keyword>
<dbReference type="PROSITE" id="PS01058">
    <property type="entry name" value="SAICAR_SYNTHETASE_2"/>
    <property type="match status" value="1"/>
</dbReference>
<organism evidence="9 10">
    <name type="scientific">Candidatus Bilamarchaeum dharawalense</name>
    <dbReference type="NCBI Taxonomy" id="2885759"/>
    <lineage>
        <taxon>Archaea</taxon>
        <taxon>Candidatus Micrarchaeota</taxon>
        <taxon>Candidatus Micrarchaeia</taxon>
        <taxon>Candidatus Anstonellales</taxon>
        <taxon>Candidatus Bilamarchaeaceae</taxon>
        <taxon>Candidatus Bilamarchaeum</taxon>
    </lineage>
</organism>
<feature type="domain" description="SAICAR synthetase/ADE2 N-terminal" evidence="8">
    <location>
        <begin position="14"/>
        <end position="263"/>
    </location>
</feature>
<keyword evidence="4 7" id="KW-0547">Nucleotide-binding</keyword>
<dbReference type="NCBIfam" id="TIGR00081">
    <property type="entry name" value="purC"/>
    <property type="match status" value="1"/>
</dbReference>
<dbReference type="Pfam" id="PF01259">
    <property type="entry name" value="SAICAR_synt"/>
    <property type="match status" value="1"/>
</dbReference>
<dbReference type="FunFam" id="3.30.470.20:FF:000015">
    <property type="entry name" value="Phosphoribosylaminoimidazole-succinocarboxamide synthase"/>
    <property type="match status" value="1"/>
</dbReference>
<dbReference type="UniPathway" id="UPA00074">
    <property type="reaction ID" value="UER00131"/>
</dbReference>
<evidence type="ECO:0000256" key="2">
    <source>
        <dbReference type="ARBA" id="ARBA00010190"/>
    </source>
</evidence>
<dbReference type="GO" id="GO:0004639">
    <property type="term" value="F:phosphoribosylaminoimidazolesuccinocarboxamide synthase activity"/>
    <property type="evidence" value="ECO:0007669"/>
    <property type="project" value="UniProtKB-UniRule"/>
</dbReference>
<evidence type="ECO:0000256" key="1">
    <source>
        <dbReference type="ARBA" id="ARBA00004672"/>
    </source>
</evidence>
<name>A0A5E4LPX7_9ARCH</name>
<dbReference type="CDD" id="cd01414">
    <property type="entry name" value="SAICAR_synt_Sc"/>
    <property type="match status" value="1"/>
</dbReference>
<evidence type="ECO:0000256" key="7">
    <source>
        <dbReference type="HAMAP-Rule" id="MF_00137"/>
    </source>
</evidence>
<dbReference type="InterPro" id="IPR028923">
    <property type="entry name" value="SAICAR_synt/ADE2_N"/>
</dbReference>
<keyword evidence="3 7" id="KW-0436">Ligase</keyword>
<keyword evidence="5 7" id="KW-0658">Purine biosynthesis</keyword>
<dbReference type="EC" id="6.3.2.6" evidence="7"/>
<proteinExistence type="inferred from homology"/>
<dbReference type="GO" id="GO:0005737">
    <property type="term" value="C:cytoplasm"/>
    <property type="evidence" value="ECO:0007669"/>
    <property type="project" value="TreeGrafter"/>
</dbReference>
<sequence length="291" mass="32968">METIRETNLDLSLLRKGKVRDTYIINDHLLMVATDRLSAFDVVFNEAIPRKGEVLTKLSIFWFTRTSDIIGNHFLTNAIPANLPSYLNGRSMIVNKAEPLPLECVVRGHITGSAWKEYQKSGTVCGMELPKGLKNGSELPKPIFTPSTKAEKGHDENISEGQAKQIVGESTYNTIKQKSIELYNFGKQQAEKSGLVLADTKFEFGNYTEKDGRKKIILIDEALTPDSSRYWLKEKYDNGVLESLDKQFVRDYLEKTNWNKTPPPPTLPKDVITKTSERYLLAYNMLTGKEL</sequence>
<dbReference type="HAMAP" id="MF_00137">
    <property type="entry name" value="SAICAR_synth"/>
    <property type="match status" value="1"/>
</dbReference>
<dbReference type="GO" id="GO:0006189">
    <property type="term" value="P:'de novo' IMP biosynthetic process"/>
    <property type="evidence" value="ECO:0007669"/>
    <property type="project" value="UniProtKB-UniRule"/>
</dbReference>
<evidence type="ECO:0000313" key="10">
    <source>
        <dbReference type="Proteomes" id="UP000789941"/>
    </source>
</evidence>
<dbReference type="PANTHER" id="PTHR43700">
    <property type="entry name" value="PHOSPHORIBOSYLAMINOIMIDAZOLE-SUCCINOCARBOXAMIDE SYNTHASE"/>
    <property type="match status" value="1"/>
</dbReference>
<comment type="similarity">
    <text evidence="2 7">Belongs to the SAICAR synthetase family.</text>
</comment>
<evidence type="ECO:0000256" key="3">
    <source>
        <dbReference type="ARBA" id="ARBA00022598"/>
    </source>
</evidence>
<dbReference type="Gene3D" id="3.30.470.20">
    <property type="entry name" value="ATP-grasp fold, B domain"/>
    <property type="match status" value="1"/>
</dbReference>